<evidence type="ECO:0000256" key="14">
    <source>
        <dbReference type="SAM" id="Phobius"/>
    </source>
</evidence>
<dbReference type="InterPro" id="IPR050476">
    <property type="entry name" value="Insect_CytP450_Detox"/>
</dbReference>
<keyword evidence="8" id="KW-0492">Microsome</keyword>
<evidence type="ECO:0000256" key="11">
    <source>
        <dbReference type="ARBA" id="ARBA00023033"/>
    </source>
</evidence>
<dbReference type="GO" id="GO:0005506">
    <property type="term" value="F:iron ion binding"/>
    <property type="evidence" value="ECO:0007669"/>
    <property type="project" value="InterPro"/>
</dbReference>
<dbReference type="KEGG" id="ppyr:116179701"/>
<evidence type="ECO:0000256" key="12">
    <source>
        <dbReference type="ARBA" id="ARBA00023136"/>
    </source>
</evidence>
<dbReference type="Gene3D" id="1.10.630.10">
    <property type="entry name" value="Cytochrome P450"/>
    <property type="match status" value="1"/>
</dbReference>
<evidence type="ECO:0000256" key="4">
    <source>
        <dbReference type="ARBA" id="ARBA00010617"/>
    </source>
</evidence>
<keyword evidence="7" id="KW-0256">Endoplasmic reticulum</keyword>
<evidence type="ECO:0000256" key="8">
    <source>
        <dbReference type="ARBA" id="ARBA00022848"/>
    </source>
</evidence>
<evidence type="ECO:0000256" key="10">
    <source>
        <dbReference type="ARBA" id="ARBA00023004"/>
    </source>
</evidence>
<comment type="similarity">
    <text evidence="4">Belongs to the cytochrome P450 family.</text>
</comment>
<dbReference type="GO" id="GO:0005789">
    <property type="term" value="C:endoplasmic reticulum membrane"/>
    <property type="evidence" value="ECO:0007669"/>
    <property type="project" value="UniProtKB-SubCell"/>
</dbReference>
<proteinExistence type="inferred from homology"/>
<evidence type="ECO:0000256" key="13">
    <source>
        <dbReference type="PIRSR" id="PIRSR602401-1"/>
    </source>
</evidence>
<evidence type="ECO:0000313" key="15">
    <source>
        <dbReference type="EMBL" id="JAV72983.1"/>
    </source>
</evidence>
<evidence type="ECO:0008006" key="16">
    <source>
        <dbReference type="Google" id="ProtNLM"/>
    </source>
</evidence>
<evidence type="ECO:0000256" key="9">
    <source>
        <dbReference type="ARBA" id="ARBA00023002"/>
    </source>
</evidence>
<sequence length="494" mass="56484">MNYLPSKTITVFVDTVTEIFFYLEIVVIFITHNLLEMWFTLFVGSLIFLLYQLWLKPLRHWEKQNVQYVEPWPLFGNLFPVIMGKQSTAERLQELYNSFGDERCIGIHLFTRPQLMLKSLSLVQLIGAKDVSYFESNAHKWQDLGGIFGVSSMRSMFRSVSDHASNFVRQLPAEEIDCQDVFPRLATDLLASVTLGVVNVLVDETNELFAATRNLLTDCSIFTNLKELLRLEPRLDFLGDVIKKQISERESVAANMLEMLLQLRDGKELEPHKGCNCMVVLSDEEIVNCAKALLLEGIQTTSSLMCAISCELAINTNEQQKLLREIDDTLQGCNGAITYDKLVDMKYLDMVVSESLRKWPPKDTLKKICGSDYTVRTEEGDIAVVLEKGSSVIIPVYAIHRDPKYFSCPGKFDPERFSDENKCNIVPFSYMPFGVGRESCIAPRLALLVTKIVFFHLLSQFELRVVDKTTMPMMYMNPFSKSREHCHIGLKKRK</sequence>
<dbReference type="SUPFAM" id="SSF48264">
    <property type="entry name" value="Cytochrome P450"/>
    <property type="match status" value="1"/>
</dbReference>
<dbReference type="EMBL" id="GEZM01055682">
    <property type="protein sequence ID" value="JAV72983.1"/>
    <property type="molecule type" value="Transcribed_RNA"/>
</dbReference>
<comment type="subcellular location">
    <subcellularLocation>
        <location evidence="3">Endoplasmic reticulum membrane</location>
        <topology evidence="3">Peripheral membrane protein</topology>
    </subcellularLocation>
    <subcellularLocation>
        <location evidence="2">Microsome membrane</location>
        <topology evidence="2">Peripheral membrane protein</topology>
    </subcellularLocation>
</comment>
<dbReference type="GO" id="GO:0004497">
    <property type="term" value="F:monooxygenase activity"/>
    <property type="evidence" value="ECO:0007669"/>
    <property type="project" value="UniProtKB-KW"/>
</dbReference>
<evidence type="ECO:0000256" key="7">
    <source>
        <dbReference type="ARBA" id="ARBA00022824"/>
    </source>
</evidence>
<comment type="cofactor">
    <cofactor evidence="1 13">
        <name>heme</name>
        <dbReference type="ChEBI" id="CHEBI:30413"/>
    </cofactor>
</comment>
<keyword evidence="12 14" id="KW-0472">Membrane</keyword>
<dbReference type="Pfam" id="PF00067">
    <property type="entry name" value="p450"/>
    <property type="match status" value="1"/>
</dbReference>
<dbReference type="GeneID" id="116179701"/>
<dbReference type="OrthoDB" id="2789670at2759"/>
<evidence type="ECO:0000256" key="1">
    <source>
        <dbReference type="ARBA" id="ARBA00001971"/>
    </source>
</evidence>
<organism evidence="15">
    <name type="scientific">Photinus pyralis</name>
    <name type="common">Common eastern firefly</name>
    <name type="synonym">Lampyris pyralis</name>
    <dbReference type="NCBI Taxonomy" id="7054"/>
    <lineage>
        <taxon>Eukaryota</taxon>
        <taxon>Metazoa</taxon>
        <taxon>Ecdysozoa</taxon>
        <taxon>Arthropoda</taxon>
        <taxon>Hexapoda</taxon>
        <taxon>Insecta</taxon>
        <taxon>Pterygota</taxon>
        <taxon>Neoptera</taxon>
        <taxon>Endopterygota</taxon>
        <taxon>Coleoptera</taxon>
        <taxon>Polyphaga</taxon>
        <taxon>Elateriformia</taxon>
        <taxon>Elateroidea</taxon>
        <taxon>Lampyridae</taxon>
        <taxon>Lampyrinae</taxon>
        <taxon>Photinus</taxon>
    </lineage>
</organism>
<dbReference type="PRINTS" id="PR00463">
    <property type="entry name" value="EP450I"/>
</dbReference>
<evidence type="ECO:0000256" key="5">
    <source>
        <dbReference type="ARBA" id="ARBA00022617"/>
    </source>
</evidence>
<evidence type="ECO:0000256" key="3">
    <source>
        <dbReference type="ARBA" id="ARBA00004406"/>
    </source>
</evidence>
<dbReference type="InterPro" id="IPR002401">
    <property type="entry name" value="Cyt_P450_E_grp-I"/>
</dbReference>
<keyword evidence="14" id="KW-1133">Transmembrane helix</keyword>
<protein>
    <recommendedName>
        <fullName evidence="16">Cytochrome P450</fullName>
    </recommendedName>
</protein>
<keyword evidence="9" id="KW-0560">Oxidoreductase</keyword>
<dbReference type="GO" id="GO:0016705">
    <property type="term" value="F:oxidoreductase activity, acting on paired donors, with incorporation or reduction of molecular oxygen"/>
    <property type="evidence" value="ECO:0007669"/>
    <property type="project" value="InterPro"/>
</dbReference>
<keyword evidence="6 13" id="KW-0479">Metal-binding</keyword>
<dbReference type="InterPro" id="IPR036396">
    <property type="entry name" value="Cyt_P450_sf"/>
</dbReference>
<feature type="binding site" description="axial binding residue" evidence="13">
    <location>
        <position position="440"/>
    </location>
    <ligand>
        <name>heme</name>
        <dbReference type="ChEBI" id="CHEBI:30413"/>
    </ligand>
    <ligandPart>
        <name>Fe</name>
        <dbReference type="ChEBI" id="CHEBI:18248"/>
    </ligandPart>
</feature>
<name>A0A1Y1LH78_PHOPY</name>
<accession>A0A1Y1LH78</accession>
<evidence type="ECO:0000256" key="6">
    <source>
        <dbReference type="ARBA" id="ARBA00022723"/>
    </source>
</evidence>
<keyword evidence="10 13" id="KW-0408">Iron</keyword>
<dbReference type="InterPro" id="IPR001128">
    <property type="entry name" value="Cyt_P450"/>
</dbReference>
<keyword evidence="11" id="KW-0503">Monooxygenase</keyword>
<dbReference type="PANTHER" id="PTHR24292">
    <property type="entry name" value="CYTOCHROME P450"/>
    <property type="match status" value="1"/>
</dbReference>
<feature type="transmembrane region" description="Helical" evidence="14">
    <location>
        <begin position="12"/>
        <end position="31"/>
    </location>
</feature>
<reference evidence="15" key="1">
    <citation type="journal article" date="2016" name="Sci. Rep.">
        <title>Molecular characterization of firefly nuptial gifts: a multi-omics approach sheds light on postcopulatory sexual selection.</title>
        <authorList>
            <person name="Al-Wathiqui N."/>
            <person name="Fallon T.R."/>
            <person name="South A."/>
            <person name="Weng J.K."/>
            <person name="Lewis S.M."/>
        </authorList>
    </citation>
    <scope>NUCLEOTIDE SEQUENCE</scope>
</reference>
<dbReference type="AlphaFoldDB" id="A0A1Y1LH78"/>
<evidence type="ECO:0000256" key="2">
    <source>
        <dbReference type="ARBA" id="ARBA00004174"/>
    </source>
</evidence>
<keyword evidence="14" id="KW-0812">Transmembrane</keyword>
<dbReference type="GO" id="GO:0020037">
    <property type="term" value="F:heme binding"/>
    <property type="evidence" value="ECO:0007669"/>
    <property type="project" value="InterPro"/>
</dbReference>
<keyword evidence="5 13" id="KW-0349">Heme</keyword>
<dbReference type="PANTHER" id="PTHR24292:SF54">
    <property type="entry name" value="CYP9F3-RELATED"/>
    <property type="match status" value="1"/>
</dbReference>
<dbReference type="RefSeq" id="XP_031355381.1">
    <property type="nucleotide sequence ID" value="XM_031499521.1"/>
</dbReference>